<proteinExistence type="predicted"/>
<gene>
    <name evidence="2" type="ORF">IGS68_21205</name>
</gene>
<accession>A0ABX7BGY0</accession>
<sequence>MPAPKDARAYIIWPPNGAVIEGGKLWVRMGLQNYGVAPAGVRRDNTGHHHLIIDRDLPPLDEPIPNDRNHLHFGGGQTEARLELPPGQHTLQTLLGDADHVPHDPPVTSNRITITVR</sequence>
<feature type="domain" description="DUF4399" evidence="1">
    <location>
        <begin position="27"/>
        <end position="117"/>
    </location>
</feature>
<name>A0ABX7BGY0_9PROT</name>
<dbReference type="Pfam" id="PF14347">
    <property type="entry name" value="DUF4399"/>
    <property type="match status" value="1"/>
</dbReference>
<dbReference type="Proteomes" id="UP000595197">
    <property type="component" value="Chromosome"/>
</dbReference>
<evidence type="ECO:0000313" key="2">
    <source>
        <dbReference type="EMBL" id="QQP92553.1"/>
    </source>
</evidence>
<organism evidence="2 3">
    <name type="scientific">Skermanella cutis</name>
    <dbReference type="NCBI Taxonomy" id="2775420"/>
    <lineage>
        <taxon>Bacteria</taxon>
        <taxon>Pseudomonadati</taxon>
        <taxon>Pseudomonadota</taxon>
        <taxon>Alphaproteobacteria</taxon>
        <taxon>Rhodospirillales</taxon>
        <taxon>Azospirillaceae</taxon>
        <taxon>Skermanella</taxon>
    </lineage>
</organism>
<reference evidence="2" key="1">
    <citation type="submission" date="2021-02" db="EMBL/GenBank/DDBJ databases">
        <title>Skermanella TT6 skin isolate.</title>
        <authorList>
            <person name="Lee K."/>
            <person name="Ganzorig M."/>
        </authorList>
    </citation>
    <scope>NUCLEOTIDE SEQUENCE</scope>
    <source>
        <strain evidence="2">TT6</strain>
    </source>
</reference>
<protein>
    <submittedName>
        <fullName evidence="2">DUF4399 domain-containing protein</fullName>
    </submittedName>
</protein>
<dbReference type="EMBL" id="CP067420">
    <property type="protein sequence ID" value="QQP92553.1"/>
    <property type="molecule type" value="Genomic_DNA"/>
</dbReference>
<evidence type="ECO:0000313" key="3">
    <source>
        <dbReference type="Proteomes" id="UP000595197"/>
    </source>
</evidence>
<keyword evidence="3" id="KW-1185">Reference proteome</keyword>
<evidence type="ECO:0000259" key="1">
    <source>
        <dbReference type="Pfam" id="PF14347"/>
    </source>
</evidence>
<dbReference type="InterPro" id="IPR025512">
    <property type="entry name" value="DUF4399"/>
</dbReference>